<protein>
    <submittedName>
        <fullName evidence="7">Fimbrial protein</fullName>
    </submittedName>
</protein>
<dbReference type="GO" id="GO:0009289">
    <property type="term" value="C:pilus"/>
    <property type="evidence" value="ECO:0007669"/>
    <property type="project" value="UniProtKB-SubCell"/>
</dbReference>
<keyword evidence="4" id="KW-0281">Fimbrium</keyword>
<dbReference type="InterPro" id="IPR050263">
    <property type="entry name" value="Bact_Fimbrial_Adh_Pro"/>
</dbReference>
<reference evidence="8" key="1">
    <citation type="submission" date="2017-08" db="EMBL/GenBank/DDBJ databases">
        <authorList>
            <person name="Brisse S."/>
        </authorList>
    </citation>
    <scope>NUCLEOTIDE SEQUENCE [LARGE SCALE GENOMIC DNA]</scope>
    <source>
        <strain evidence="8">06D021</strain>
    </source>
</reference>
<evidence type="ECO:0000256" key="3">
    <source>
        <dbReference type="ARBA" id="ARBA00022729"/>
    </source>
</evidence>
<evidence type="ECO:0000313" key="8">
    <source>
        <dbReference type="Proteomes" id="UP000220639"/>
    </source>
</evidence>
<accession>A0A285B9L3</accession>
<evidence type="ECO:0000259" key="6">
    <source>
        <dbReference type="Pfam" id="PF00419"/>
    </source>
</evidence>
<dbReference type="Proteomes" id="UP000220639">
    <property type="component" value="Unassembled WGS sequence"/>
</dbReference>
<feature type="chain" id="PRO_5013193647" evidence="5">
    <location>
        <begin position="28"/>
        <end position="188"/>
    </location>
</feature>
<keyword evidence="3 5" id="KW-0732">Signal</keyword>
<dbReference type="EMBL" id="FZTC01000034">
    <property type="protein sequence ID" value="SNU37600.1"/>
    <property type="molecule type" value="Genomic_DNA"/>
</dbReference>
<dbReference type="GO" id="GO:0043709">
    <property type="term" value="P:cell adhesion involved in single-species biofilm formation"/>
    <property type="evidence" value="ECO:0007669"/>
    <property type="project" value="TreeGrafter"/>
</dbReference>
<dbReference type="PANTHER" id="PTHR33420">
    <property type="entry name" value="FIMBRIAL SUBUNIT ELFA-RELATED"/>
    <property type="match status" value="1"/>
</dbReference>
<comment type="similarity">
    <text evidence="2">Belongs to the fimbrial protein family.</text>
</comment>
<dbReference type="Pfam" id="PF00419">
    <property type="entry name" value="Fimbrial"/>
    <property type="match status" value="1"/>
</dbReference>
<dbReference type="InterPro" id="IPR008966">
    <property type="entry name" value="Adhesion_dom_sf"/>
</dbReference>
<feature type="domain" description="Fimbrial-type adhesion" evidence="6">
    <location>
        <begin position="37"/>
        <end position="188"/>
    </location>
</feature>
<dbReference type="AlphaFoldDB" id="A0A285B9L3"/>
<sequence length="188" mass="18659">MKASFNRKLMAGLVAASMAAASWGVLAASVATPLSVTFTGDIKDNTCDTATVSGGGTVAFGNISASDFGAGSAAGTSAMSKDFKISFANCGTQASAVKVWFSGTTTNTVNALDNVAGAGNATGVGVQVWKGSTHLKSDDTSAVTTFTLTPSAPAAQDLTLQARVVKTTAAAPGLGSLNTTGTLFVSYQ</sequence>
<organism evidence="7 8">
    <name type="scientific">Klebsiella grimontii</name>
    <dbReference type="NCBI Taxonomy" id="2058152"/>
    <lineage>
        <taxon>Bacteria</taxon>
        <taxon>Pseudomonadati</taxon>
        <taxon>Pseudomonadota</taxon>
        <taxon>Gammaproteobacteria</taxon>
        <taxon>Enterobacterales</taxon>
        <taxon>Enterobacteriaceae</taxon>
        <taxon>Klebsiella/Raoultella group</taxon>
        <taxon>Klebsiella</taxon>
    </lineage>
</organism>
<name>A0A285B9L3_9ENTR</name>
<dbReference type="Gene3D" id="2.60.40.1090">
    <property type="entry name" value="Fimbrial-type adhesion domain"/>
    <property type="match status" value="1"/>
</dbReference>
<proteinExistence type="inferred from homology"/>
<evidence type="ECO:0000313" key="7">
    <source>
        <dbReference type="EMBL" id="SNU37600.1"/>
    </source>
</evidence>
<evidence type="ECO:0000256" key="4">
    <source>
        <dbReference type="ARBA" id="ARBA00023263"/>
    </source>
</evidence>
<dbReference type="PANTHER" id="PTHR33420:SF12">
    <property type="entry name" value="FIMBRIN-LIKE PROTEIN FIMI-RELATED"/>
    <property type="match status" value="1"/>
</dbReference>
<dbReference type="SUPFAM" id="SSF49401">
    <property type="entry name" value="Bacterial adhesins"/>
    <property type="match status" value="1"/>
</dbReference>
<dbReference type="RefSeq" id="WP_165775036.1">
    <property type="nucleotide sequence ID" value="NZ_CBCSJA010000052.1"/>
</dbReference>
<dbReference type="InterPro" id="IPR036937">
    <property type="entry name" value="Adhesion_dom_fimbrial_sf"/>
</dbReference>
<feature type="signal peptide" evidence="5">
    <location>
        <begin position="1"/>
        <end position="27"/>
    </location>
</feature>
<dbReference type="InterPro" id="IPR000259">
    <property type="entry name" value="Adhesion_dom_fimbrial"/>
</dbReference>
<gene>
    <name evidence="7" type="ORF">KOSB73_40146</name>
</gene>
<evidence type="ECO:0000256" key="5">
    <source>
        <dbReference type="SAM" id="SignalP"/>
    </source>
</evidence>
<evidence type="ECO:0000256" key="2">
    <source>
        <dbReference type="ARBA" id="ARBA00006671"/>
    </source>
</evidence>
<evidence type="ECO:0000256" key="1">
    <source>
        <dbReference type="ARBA" id="ARBA00004561"/>
    </source>
</evidence>
<comment type="subcellular location">
    <subcellularLocation>
        <location evidence="1">Fimbrium</location>
    </subcellularLocation>
</comment>